<evidence type="ECO:0000256" key="2">
    <source>
        <dbReference type="ARBA" id="ARBA00012438"/>
    </source>
</evidence>
<feature type="transmembrane region" description="Helical" evidence="10">
    <location>
        <begin position="146"/>
        <end position="166"/>
    </location>
</feature>
<evidence type="ECO:0000256" key="6">
    <source>
        <dbReference type="ARBA" id="ARBA00022777"/>
    </source>
</evidence>
<dbReference type="Pfam" id="PF02518">
    <property type="entry name" value="HATPase_c"/>
    <property type="match status" value="1"/>
</dbReference>
<sequence>MAAFRSTAGGGWSLRFCGPEVNAVRCSTVSRVVREAHATALPGTRAVVERVAREIGLLGLVAVITWVTARNWTGTDWTSVDFVVEPRWTWAVVGGAVAATLIRLWAPAVAVVAAATLLGWWPASGIAVAVTAFNLCGQRRSRGFRVAVLGLAAVTGYSVGLLSALMPMSVVTGLHLVTALVCLGLPAGVRALLGTADHVVHALRERAHFLEENYRLAESTARLQERSRIAQEMHDQLGHRLSLISLYAGALELASTGKTPKAGGDEARLIRGTVQTAMRELRAILGVLRSTDSDHAALQPVEKTGLRSDITRLVEQSRSAGVEVGLRWQGADLHDVAVPVRRAVHRVVREGLTNAHRHASGSAVSVVVEHGPDNLRVDVSNGRSPEAVPGGTELSAGTGLGLVGVQERVALLGGEFSIGLTQEGGFRMTSRLPLCESVGPTPDTRRIQQDKAGGTPPTSPTPTVGPQTPFGHRMRQGTSAVLIVGLVSVAALLAVVLNALPWYSAEYREMVERSGTDAVAFGMTREEVDTIVGLDDPMARLAARSVESPPPPSADACMYAQEWLSDSQARVDRYCFFQDHLISIDRYEVGGDEGVKGAPGMRR</sequence>
<dbReference type="InterPro" id="IPR050482">
    <property type="entry name" value="Sensor_HK_TwoCompSys"/>
</dbReference>
<feature type="region of interest" description="Disordered" evidence="9">
    <location>
        <begin position="432"/>
        <end position="466"/>
    </location>
</feature>
<feature type="domain" description="Histidine kinase/HSP90-like ATPase" evidence="11">
    <location>
        <begin position="342"/>
        <end position="434"/>
    </location>
</feature>
<dbReference type="InterPro" id="IPR036890">
    <property type="entry name" value="HATPase_C_sf"/>
</dbReference>
<comment type="caution">
    <text evidence="13">The sequence shown here is derived from an EMBL/GenBank/DDBJ whole genome shotgun (WGS) entry which is preliminary data.</text>
</comment>
<evidence type="ECO:0000313" key="14">
    <source>
        <dbReference type="Proteomes" id="UP000010411"/>
    </source>
</evidence>
<dbReference type="Proteomes" id="UP000010411">
    <property type="component" value="Unassembled WGS sequence"/>
</dbReference>
<dbReference type="SUPFAM" id="SSF55874">
    <property type="entry name" value="ATPase domain of HSP90 chaperone/DNA topoisomerase II/histidine kinase"/>
    <property type="match status" value="1"/>
</dbReference>
<dbReference type="GO" id="GO:0005524">
    <property type="term" value="F:ATP binding"/>
    <property type="evidence" value="ECO:0007669"/>
    <property type="project" value="UniProtKB-KW"/>
</dbReference>
<dbReference type="PANTHER" id="PTHR24421">
    <property type="entry name" value="NITRATE/NITRITE SENSOR PROTEIN NARX-RELATED"/>
    <property type="match status" value="1"/>
</dbReference>
<dbReference type="InterPro" id="IPR003594">
    <property type="entry name" value="HATPase_dom"/>
</dbReference>
<keyword evidence="14" id="KW-1185">Reference proteome</keyword>
<keyword evidence="10" id="KW-0812">Transmembrane</keyword>
<dbReference type="GO" id="GO:0016020">
    <property type="term" value="C:membrane"/>
    <property type="evidence" value="ECO:0007669"/>
    <property type="project" value="InterPro"/>
</dbReference>
<comment type="catalytic activity">
    <reaction evidence="1">
        <text>ATP + protein L-histidine = ADP + protein N-phospho-L-histidine.</text>
        <dbReference type="EC" id="2.7.13.3"/>
    </reaction>
</comment>
<evidence type="ECO:0000256" key="10">
    <source>
        <dbReference type="SAM" id="Phobius"/>
    </source>
</evidence>
<evidence type="ECO:0000256" key="1">
    <source>
        <dbReference type="ARBA" id="ARBA00000085"/>
    </source>
</evidence>
<feature type="transmembrane region" description="Helical" evidence="10">
    <location>
        <begin position="480"/>
        <end position="503"/>
    </location>
</feature>
<dbReference type="PANTHER" id="PTHR24421:SF10">
    <property type="entry name" value="NITRATE_NITRITE SENSOR PROTEIN NARQ"/>
    <property type="match status" value="1"/>
</dbReference>
<keyword evidence="4" id="KW-0808">Transferase</keyword>
<name>L1L8A8_9ACTN</name>
<dbReference type="Gene3D" id="1.20.5.1930">
    <property type="match status" value="1"/>
</dbReference>
<evidence type="ECO:0000256" key="3">
    <source>
        <dbReference type="ARBA" id="ARBA00022553"/>
    </source>
</evidence>
<organism evidence="13 14">
    <name type="scientific">Streptomyces ipomoeae 91-03</name>
    <dbReference type="NCBI Taxonomy" id="698759"/>
    <lineage>
        <taxon>Bacteria</taxon>
        <taxon>Bacillati</taxon>
        <taxon>Actinomycetota</taxon>
        <taxon>Actinomycetes</taxon>
        <taxon>Kitasatosporales</taxon>
        <taxon>Streptomycetaceae</taxon>
        <taxon>Streptomyces</taxon>
    </lineage>
</organism>
<dbReference type="CDD" id="cd16917">
    <property type="entry name" value="HATPase_UhpB-NarQ-NarX-like"/>
    <property type="match status" value="1"/>
</dbReference>
<dbReference type="Pfam" id="PF07730">
    <property type="entry name" value="HisKA_3"/>
    <property type="match status" value="1"/>
</dbReference>
<dbReference type="EMBL" id="AEJC01000056">
    <property type="protein sequence ID" value="EKX68848.1"/>
    <property type="molecule type" value="Genomic_DNA"/>
</dbReference>
<protein>
    <recommendedName>
        <fullName evidence="2">histidine kinase</fullName>
        <ecNumber evidence="2">2.7.13.3</ecNumber>
    </recommendedName>
</protein>
<keyword evidence="10" id="KW-0472">Membrane</keyword>
<dbReference type="InterPro" id="IPR011712">
    <property type="entry name" value="Sig_transdc_His_kin_sub3_dim/P"/>
</dbReference>
<dbReference type="EC" id="2.7.13.3" evidence="2"/>
<evidence type="ECO:0000256" key="8">
    <source>
        <dbReference type="ARBA" id="ARBA00023012"/>
    </source>
</evidence>
<keyword evidence="5" id="KW-0547">Nucleotide-binding</keyword>
<dbReference type="GO" id="GO:0046983">
    <property type="term" value="F:protein dimerization activity"/>
    <property type="evidence" value="ECO:0007669"/>
    <property type="project" value="InterPro"/>
</dbReference>
<feature type="transmembrane region" description="Helical" evidence="10">
    <location>
        <begin position="112"/>
        <end position="134"/>
    </location>
</feature>
<dbReference type="GO" id="GO:0000155">
    <property type="term" value="F:phosphorelay sensor kinase activity"/>
    <property type="evidence" value="ECO:0007669"/>
    <property type="project" value="InterPro"/>
</dbReference>
<evidence type="ECO:0000256" key="4">
    <source>
        <dbReference type="ARBA" id="ARBA00022679"/>
    </source>
</evidence>
<keyword evidence="3" id="KW-0597">Phosphoprotein</keyword>
<dbReference type="Gene3D" id="3.30.565.10">
    <property type="entry name" value="Histidine kinase-like ATPase, C-terminal domain"/>
    <property type="match status" value="1"/>
</dbReference>
<feature type="domain" description="Signal transduction histidine kinase subgroup 3 dimerisation and phosphoacceptor" evidence="12">
    <location>
        <begin position="225"/>
        <end position="292"/>
    </location>
</feature>
<evidence type="ECO:0000259" key="12">
    <source>
        <dbReference type="Pfam" id="PF07730"/>
    </source>
</evidence>
<keyword evidence="10" id="KW-1133">Transmembrane helix</keyword>
<evidence type="ECO:0000259" key="11">
    <source>
        <dbReference type="Pfam" id="PF02518"/>
    </source>
</evidence>
<keyword evidence="6 13" id="KW-0418">Kinase</keyword>
<dbReference type="AlphaFoldDB" id="L1L8A8"/>
<feature type="compositionally biased region" description="Low complexity" evidence="9">
    <location>
        <begin position="453"/>
        <end position="466"/>
    </location>
</feature>
<proteinExistence type="predicted"/>
<reference evidence="13" key="1">
    <citation type="submission" date="2012-11" db="EMBL/GenBank/DDBJ databases">
        <authorList>
            <person name="Huguet-Tapia J.C."/>
            <person name="Durkin A.S."/>
            <person name="Pettis G.S."/>
            <person name="Badger J.H."/>
        </authorList>
    </citation>
    <scope>NUCLEOTIDE SEQUENCE [LARGE SCALE GENOMIC DNA]</scope>
    <source>
        <strain evidence="13">91-03</strain>
    </source>
</reference>
<gene>
    <name evidence="13" type="ORF">STRIP9103_03928</name>
</gene>
<evidence type="ECO:0000256" key="7">
    <source>
        <dbReference type="ARBA" id="ARBA00022840"/>
    </source>
</evidence>
<keyword evidence="8" id="KW-0902">Two-component regulatory system</keyword>
<evidence type="ECO:0000256" key="9">
    <source>
        <dbReference type="SAM" id="MobiDB-lite"/>
    </source>
</evidence>
<evidence type="ECO:0000313" key="13">
    <source>
        <dbReference type="EMBL" id="EKX68848.1"/>
    </source>
</evidence>
<keyword evidence="7" id="KW-0067">ATP-binding</keyword>
<dbReference type="PATRIC" id="fig|698759.3.peg.649"/>
<feature type="transmembrane region" description="Helical" evidence="10">
    <location>
        <begin position="172"/>
        <end position="193"/>
    </location>
</feature>
<evidence type="ECO:0000256" key="5">
    <source>
        <dbReference type="ARBA" id="ARBA00022741"/>
    </source>
</evidence>
<accession>L1L8A8</accession>